<organism evidence="1 2">
    <name type="scientific">Pelobates cultripes</name>
    <name type="common">Western spadefoot toad</name>
    <dbReference type="NCBI Taxonomy" id="61616"/>
    <lineage>
        <taxon>Eukaryota</taxon>
        <taxon>Metazoa</taxon>
        <taxon>Chordata</taxon>
        <taxon>Craniata</taxon>
        <taxon>Vertebrata</taxon>
        <taxon>Euteleostomi</taxon>
        <taxon>Amphibia</taxon>
        <taxon>Batrachia</taxon>
        <taxon>Anura</taxon>
        <taxon>Pelobatoidea</taxon>
        <taxon>Pelobatidae</taxon>
        <taxon>Pelobates</taxon>
    </lineage>
</organism>
<dbReference type="PANTHER" id="PTHR31635">
    <property type="entry name" value="REVERSE TRANSCRIPTASE DOMAIN-CONTAINING PROTEIN-RELATED"/>
    <property type="match status" value="1"/>
</dbReference>
<gene>
    <name evidence="1" type="ORF">PECUL_23A061002</name>
</gene>
<reference evidence="1" key="1">
    <citation type="submission" date="2022-03" db="EMBL/GenBank/DDBJ databases">
        <authorList>
            <person name="Alioto T."/>
            <person name="Alioto T."/>
            <person name="Gomez Garrido J."/>
        </authorList>
    </citation>
    <scope>NUCLEOTIDE SEQUENCE</scope>
</reference>
<evidence type="ECO:0000313" key="1">
    <source>
        <dbReference type="EMBL" id="CAH2224491.1"/>
    </source>
</evidence>
<accession>A0AAD1R6K7</accession>
<dbReference type="EMBL" id="OW240912">
    <property type="protein sequence ID" value="CAH2224491.1"/>
    <property type="molecule type" value="Genomic_DNA"/>
</dbReference>
<name>A0AAD1R6K7_PELCU</name>
<evidence type="ECO:0000313" key="2">
    <source>
        <dbReference type="Proteomes" id="UP001295444"/>
    </source>
</evidence>
<protein>
    <recommendedName>
        <fullName evidence="3">Reverse transcriptase</fullName>
    </recommendedName>
</protein>
<proteinExistence type="predicted"/>
<dbReference type="PANTHER" id="PTHR31635:SF196">
    <property type="entry name" value="REVERSE TRANSCRIPTASE DOMAIN-CONTAINING PROTEIN-RELATED"/>
    <property type="match status" value="1"/>
</dbReference>
<dbReference type="Proteomes" id="UP001295444">
    <property type="component" value="Chromosome 01"/>
</dbReference>
<sequence>MISLNYAPLTNICNSNFQKWKDLHLSWMGRLNTIKMVVLPKILYVFRMLSLQVPLQLFKTVQTTLNKFVWGDMKPRLPLSLLQLNPTEGGLGLPKLLTYYISAILESVIRLHAPKNTFQWADMEQDKILPTPLTSILWSPKAHRPITNVLYPTFALTLKVWDTLRSN</sequence>
<keyword evidence="2" id="KW-1185">Reference proteome</keyword>
<evidence type="ECO:0008006" key="3">
    <source>
        <dbReference type="Google" id="ProtNLM"/>
    </source>
</evidence>
<dbReference type="AlphaFoldDB" id="A0AAD1R6K7"/>